<reference evidence="2 3" key="1">
    <citation type="submission" date="2014-09" db="EMBL/GenBank/DDBJ databases">
        <authorList>
            <person name="McGinnis J.M."/>
            <person name="Wolfgang W.J."/>
        </authorList>
    </citation>
    <scope>NUCLEOTIDE SEQUENCE [LARGE SCALE GENOMIC DNA]</scope>
    <source>
        <strain evidence="2 3">HAMBI 3106</strain>
    </source>
</reference>
<reference evidence="2 3" key="2">
    <citation type="submission" date="2014-10" db="EMBL/GenBank/DDBJ databases">
        <title>Paracoccus sanguinis sp. nov., isolated from clinical specimens of New York State patients.</title>
        <authorList>
            <person name="Mingle L.A."/>
            <person name="Cole J.A."/>
            <person name="Lapierre P."/>
            <person name="Musser K.A."/>
        </authorList>
    </citation>
    <scope>NUCLEOTIDE SEQUENCE [LARGE SCALE GENOMIC DNA]</scope>
    <source>
        <strain evidence="2 3">HAMBI 3106</strain>
    </source>
</reference>
<dbReference type="STRING" id="690417.IC63_01200"/>
<dbReference type="OrthoDB" id="5491135at2"/>
<proteinExistence type="predicted"/>
<dbReference type="Gene3D" id="3.40.50.1820">
    <property type="entry name" value="alpha/beta hydrolase"/>
    <property type="match status" value="1"/>
</dbReference>
<dbReference type="Proteomes" id="UP000029917">
    <property type="component" value="Unassembled WGS sequence"/>
</dbReference>
<dbReference type="InterPro" id="IPR029058">
    <property type="entry name" value="AB_hydrolase_fold"/>
</dbReference>
<dbReference type="EMBL" id="JRKS01000002">
    <property type="protein sequence ID" value="KGJ09415.1"/>
    <property type="molecule type" value="Genomic_DNA"/>
</dbReference>
<keyword evidence="3" id="KW-1185">Reference proteome</keyword>
<dbReference type="InterPro" id="IPR050228">
    <property type="entry name" value="Carboxylesterase_BioH"/>
</dbReference>
<dbReference type="AlphaFoldDB" id="A0A099FF95"/>
<comment type="caution">
    <text evidence="2">The sequence shown here is derived from an EMBL/GenBank/DDBJ whole genome shotgun (WGS) entry which is preliminary data.</text>
</comment>
<accession>A0A099FF95</accession>
<gene>
    <name evidence="2" type="ORF">IC63_01200</name>
</gene>
<evidence type="ECO:0000259" key="1">
    <source>
        <dbReference type="Pfam" id="PF12697"/>
    </source>
</evidence>
<feature type="domain" description="AB hydrolase-1" evidence="1">
    <location>
        <begin position="4"/>
        <end position="218"/>
    </location>
</feature>
<name>A0A099FF95_9RHOB</name>
<sequence length="231" mass="24404">MTWVLIPGLLSDARVWGPLAEALPGPVLHADLTRDAPIRAMAARLLVETDGPLVAVGHSLGGRVAMEMAAQAPDRIRALVLVSSGHHPATTAELPRREGRIAEGHTDMAALVADWLPPMVAPDRHGDTALMDDLAAMARGFDAATHERQIRALMARPDAGATLPELRCPVLLVVGDCDGWSPPAQHHEIAALVPDAEVRAIPGAGHFLPVERPAETVAVLTGWLADKGLLT</sequence>
<dbReference type="InterPro" id="IPR000073">
    <property type="entry name" value="AB_hydrolase_1"/>
</dbReference>
<dbReference type="Pfam" id="PF12697">
    <property type="entry name" value="Abhydrolase_6"/>
    <property type="match status" value="1"/>
</dbReference>
<evidence type="ECO:0000313" key="2">
    <source>
        <dbReference type="EMBL" id="KGJ09415.1"/>
    </source>
</evidence>
<dbReference type="SUPFAM" id="SSF53474">
    <property type="entry name" value="alpha/beta-Hydrolases"/>
    <property type="match status" value="1"/>
</dbReference>
<dbReference type="RefSeq" id="WP_036716199.1">
    <property type="nucleotide sequence ID" value="NZ_JRKS01000002.1"/>
</dbReference>
<protein>
    <recommendedName>
        <fullName evidence="1">AB hydrolase-1 domain-containing protein</fullName>
    </recommendedName>
</protein>
<evidence type="ECO:0000313" key="3">
    <source>
        <dbReference type="Proteomes" id="UP000029917"/>
    </source>
</evidence>
<dbReference type="PANTHER" id="PTHR43194">
    <property type="entry name" value="HYDROLASE ALPHA/BETA FOLD FAMILY"/>
    <property type="match status" value="1"/>
</dbReference>
<organism evidence="2 3">
    <name type="scientific">Paracoccus sphaerophysae</name>
    <dbReference type="NCBI Taxonomy" id="690417"/>
    <lineage>
        <taxon>Bacteria</taxon>
        <taxon>Pseudomonadati</taxon>
        <taxon>Pseudomonadota</taxon>
        <taxon>Alphaproteobacteria</taxon>
        <taxon>Rhodobacterales</taxon>
        <taxon>Paracoccaceae</taxon>
        <taxon>Paracoccus</taxon>
    </lineage>
</organism>
<dbReference type="PANTHER" id="PTHR43194:SF2">
    <property type="entry name" value="PEROXISOMAL MEMBRANE PROTEIN LPX1"/>
    <property type="match status" value="1"/>
</dbReference>